<dbReference type="PANTHER" id="PTHR32196">
    <property type="entry name" value="ABC TRANSPORTER PERMEASE PROTEIN YPHD-RELATED-RELATED"/>
    <property type="match status" value="1"/>
</dbReference>
<keyword evidence="3" id="KW-1003">Cell membrane</keyword>
<dbReference type="CDD" id="cd06579">
    <property type="entry name" value="TM_PBP1_transp_AraH_like"/>
    <property type="match status" value="1"/>
</dbReference>
<dbReference type="EMBL" id="PVXP01000020">
    <property type="protein sequence ID" value="PRR85280.1"/>
    <property type="molecule type" value="Genomic_DNA"/>
</dbReference>
<evidence type="ECO:0000256" key="2">
    <source>
        <dbReference type="ARBA" id="ARBA00022448"/>
    </source>
</evidence>
<evidence type="ECO:0000256" key="6">
    <source>
        <dbReference type="ARBA" id="ARBA00022989"/>
    </source>
</evidence>
<keyword evidence="4" id="KW-0997">Cell inner membrane</keyword>
<protein>
    <submittedName>
        <fullName evidence="9">Ribose transport system permease protein RbsC</fullName>
    </submittedName>
</protein>
<keyword evidence="7 8" id="KW-0472">Membrane</keyword>
<evidence type="ECO:0000256" key="7">
    <source>
        <dbReference type="ARBA" id="ARBA00023136"/>
    </source>
</evidence>
<evidence type="ECO:0000256" key="3">
    <source>
        <dbReference type="ARBA" id="ARBA00022475"/>
    </source>
</evidence>
<comment type="caution">
    <text evidence="9">The sequence shown here is derived from an EMBL/GenBank/DDBJ whole genome shotgun (WGS) entry which is preliminary data.</text>
</comment>
<feature type="transmembrane region" description="Helical" evidence="8">
    <location>
        <begin position="219"/>
        <end position="239"/>
    </location>
</feature>
<feature type="transmembrane region" description="Helical" evidence="8">
    <location>
        <begin position="6"/>
        <end position="26"/>
    </location>
</feature>
<reference evidence="9 10" key="1">
    <citation type="submission" date="2018-03" db="EMBL/GenBank/DDBJ databases">
        <title>Genome sequence of Clostridium luticellarii DSM 29923.</title>
        <authorList>
            <person name="Poehlein A."/>
            <person name="Daniel R."/>
        </authorList>
    </citation>
    <scope>NUCLEOTIDE SEQUENCE [LARGE SCALE GENOMIC DNA]</scope>
    <source>
        <strain evidence="9 10">DSM 29923</strain>
    </source>
</reference>
<dbReference type="GO" id="GO:0005886">
    <property type="term" value="C:plasma membrane"/>
    <property type="evidence" value="ECO:0007669"/>
    <property type="project" value="UniProtKB-SubCell"/>
</dbReference>
<sequence>MLKNGFIRYSTIIALLILIIGLSITTSKFLNPGNLLNILTQSAILTLVSVGLCLVIAAGGIDLSVAVAFDMGGMVSVILLSYGWGWLTAIFMGLVAGAIIGVFNSFLVLKVKITIFLATFGTLFIGQSIERIITEGGKPVYLPNMDEVFSFLGNGSLFVVNKWGSQIDFKWSVIIAILVAFSIHFLLKKTVFGRYLYAIGLQSEAAELSGVPVKKYTSYAFVICSVICAFAGIVGASALKSYVPLSGNYYLMDGIGAVFIGSTLNEKGLVDIPGTLVGVIFYGVVSNGLSLVGINFYWQSVVHGLLMFAILILNSYRLSSIKKVGIA</sequence>
<evidence type="ECO:0000313" key="10">
    <source>
        <dbReference type="Proteomes" id="UP000237798"/>
    </source>
</evidence>
<gene>
    <name evidence="9" type="primary">rbsC_1</name>
    <name evidence="9" type="ORF">CLLU_17490</name>
</gene>
<dbReference type="Pfam" id="PF02653">
    <property type="entry name" value="BPD_transp_2"/>
    <property type="match status" value="1"/>
</dbReference>
<feature type="transmembrane region" description="Helical" evidence="8">
    <location>
        <begin position="169"/>
        <end position="187"/>
    </location>
</feature>
<keyword evidence="6 8" id="KW-1133">Transmembrane helix</keyword>
<evidence type="ECO:0000256" key="5">
    <source>
        <dbReference type="ARBA" id="ARBA00022692"/>
    </source>
</evidence>
<evidence type="ECO:0000256" key="4">
    <source>
        <dbReference type="ARBA" id="ARBA00022519"/>
    </source>
</evidence>
<dbReference type="AlphaFoldDB" id="A0A2T0BN20"/>
<comment type="subcellular location">
    <subcellularLocation>
        <location evidence="1">Cell membrane</location>
        <topology evidence="1">Multi-pass membrane protein</topology>
    </subcellularLocation>
</comment>
<organism evidence="9 10">
    <name type="scientific">Clostridium luticellarii</name>
    <dbReference type="NCBI Taxonomy" id="1691940"/>
    <lineage>
        <taxon>Bacteria</taxon>
        <taxon>Bacillati</taxon>
        <taxon>Bacillota</taxon>
        <taxon>Clostridia</taxon>
        <taxon>Eubacteriales</taxon>
        <taxon>Clostridiaceae</taxon>
        <taxon>Clostridium</taxon>
    </lineage>
</organism>
<feature type="transmembrane region" description="Helical" evidence="8">
    <location>
        <begin position="115"/>
        <end position="133"/>
    </location>
</feature>
<evidence type="ECO:0000313" key="9">
    <source>
        <dbReference type="EMBL" id="PRR85280.1"/>
    </source>
</evidence>
<evidence type="ECO:0000256" key="8">
    <source>
        <dbReference type="SAM" id="Phobius"/>
    </source>
</evidence>
<evidence type="ECO:0000256" key="1">
    <source>
        <dbReference type="ARBA" id="ARBA00004651"/>
    </source>
</evidence>
<dbReference type="OrthoDB" id="9813906at2"/>
<dbReference type="PANTHER" id="PTHR32196:SF21">
    <property type="entry name" value="ABC TRANSPORTER PERMEASE PROTEIN YPHD-RELATED"/>
    <property type="match status" value="1"/>
</dbReference>
<dbReference type="RefSeq" id="WP_106009348.1">
    <property type="nucleotide sequence ID" value="NZ_PVXP01000020.1"/>
</dbReference>
<dbReference type="Proteomes" id="UP000237798">
    <property type="component" value="Unassembled WGS sequence"/>
</dbReference>
<name>A0A2T0BN20_9CLOT</name>
<keyword evidence="5 8" id="KW-0812">Transmembrane</keyword>
<proteinExistence type="predicted"/>
<dbReference type="GO" id="GO:0022857">
    <property type="term" value="F:transmembrane transporter activity"/>
    <property type="evidence" value="ECO:0007669"/>
    <property type="project" value="InterPro"/>
</dbReference>
<accession>A0A2T0BN20</accession>
<feature type="transmembrane region" description="Helical" evidence="8">
    <location>
        <begin position="296"/>
        <end position="313"/>
    </location>
</feature>
<keyword evidence="10" id="KW-1185">Reference proteome</keyword>
<dbReference type="InterPro" id="IPR001851">
    <property type="entry name" value="ABC_transp_permease"/>
</dbReference>
<keyword evidence="2" id="KW-0813">Transport</keyword>
<feature type="transmembrane region" description="Helical" evidence="8">
    <location>
        <begin position="38"/>
        <end position="61"/>
    </location>
</feature>
<feature type="transmembrane region" description="Helical" evidence="8">
    <location>
        <begin position="81"/>
        <end position="103"/>
    </location>
</feature>